<dbReference type="Proteomes" id="UP001314170">
    <property type="component" value="Unassembled WGS sequence"/>
</dbReference>
<evidence type="ECO:0000313" key="1">
    <source>
        <dbReference type="EMBL" id="CAK7323593.1"/>
    </source>
</evidence>
<dbReference type="EMBL" id="CAWUPB010000130">
    <property type="protein sequence ID" value="CAK7323593.1"/>
    <property type="molecule type" value="Genomic_DNA"/>
</dbReference>
<organism evidence="1 2">
    <name type="scientific">Dovyalis caffra</name>
    <dbReference type="NCBI Taxonomy" id="77055"/>
    <lineage>
        <taxon>Eukaryota</taxon>
        <taxon>Viridiplantae</taxon>
        <taxon>Streptophyta</taxon>
        <taxon>Embryophyta</taxon>
        <taxon>Tracheophyta</taxon>
        <taxon>Spermatophyta</taxon>
        <taxon>Magnoliopsida</taxon>
        <taxon>eudicotyledons</taxon>
        <taxon>Gunneridae</taxon>
        <taxon>Pentapetalae</taxon>
        <taxon>rosids</taxon>
        <taxon>fabids</taxon>
        <taxon>Malpighiales</taxon>
        <taxon>Salicaceae</taxon>
        <taxon>Flacourtieae</taxon>
        <taxon>Dovyalis</taxon>
    </lineage>
</organism>
<proteinExistence type="predicted"/>
<sequence>MVEIQKELESDRLKFTDKEMQVEEDPFLKATTIVAFITLKELLGFGIIQKTTTNRPKSELKLKEDPIK</sequence>
<accession>A0AAV1QPR3</accession>
<evidence type="ECO:0000313" key="2">
    <source>
        <dbReference type="Proteomes" id="UP001314170"/>
    </source>
</evidence>
<gene>
    <name evidence="1" type="ORF">DCAF_LOCUS1222</name>
</gene>
<keyword evidence="2" id="KW-1185">Reference proteome</keyword>
<name>A0AAV1QPR3_9ROSI</name>
<dbReference type="AlphaFoldDB" id="A0AAV1QPR3"/>
<reference evidence="1 2" key="1">
    <citation type="submission" date="2024-01" db="EMBL/GenBank/DDBJ databases">
        <authorList>
            <person name="Waweru B."/>
        </authorList>
    </citation>
    <scope>NUCLEOTIDE SEQUENCE [LARGE SCALE GENOMIC DNA]</scope>
</reference>
<protein>
    <submittedName>
        <fullName evidence="1">Uncharacterized protein</fullName>
    </submittedName>
</protein>
<comment type="caution">
    <text evidence="1">The sequence shown here is derived from an EMBL/GenBank/DDBJ whole genome shotgun (WGS) entry which is preliminary data.</text>
</comment>